<dbReference type="RefSeq" id="YP_010098261.1">
    <property type="nucleotide sequence ID" value="NC_055766.1"/>
</dbReference>
<dbReference type="Proteomes" id="UP000267882">
    <property type="component" value="Segment"/>
</dbReference>
<reference evidence="1 2" key="1">
    <citation type="submission" date="2018-08" db="EMBL/GenBank/DDBJ databases">
        <authorList>
            <person name="Duda J.M."/>
            <person name="Larson A.P."/>
            <person name="Nowak S."/>
            <person name="Ricci M.J."/>
            <person name="Westholm D.E."/>
            <person name="Delesalle V.A."/>
            <person name="Garlena R.A."/>
            <person name="Russell D.A."/>
            <person name="Pope W.H."/>
            <person name="Jacobs-Sera D."/>
            <person name="Hatfull G.F."/>
        </authorList>
    </citation>
    <scope>NUCLEOTIDE SEQUENCE [LARGE SCALE GENOMIC DNA]</scope>
</reference>
<protein>
    <submittedName>
        <fullName evidence="1">Uncharacterized protein</fullName>
    </submittedName>
</protein>
<dbReference type="EMBL" id="MH727547">
    <property type="protein sequence ID" value="AYB69188.1"/>
    <property type="molecule type" value="Genomic_DNA"/>
</dbReference>
<evidence type="ECO:0000313" key="1">
    <source>
        <dbReference type="EMBL" id="AYB69188.1"/>
    </source>
</evidence>
<sequence length="189" mass="21171">MSRATECGDRNWRNGAECVLPEGHPGWHGNLTNSSWPDEEEDIAEIYGFGQGEPVQTDAPSAHDLVIADMRQRKAFGLAKYGTILQHDNGRDHLQDAYEEVLDLAVYLRNEIEQRRTAAGDQAPKHCNKIALDGERCLRSPGHDGRCYSRMATPENVAKCLRQMPDGSKCQLKMNHDMPHISNTSEELS</sequence>
<organism evidence="1 2">
    <name type="scientific">Gordonia phage Foxboro</name>
    <dbReference type="NCBI Taxonomy" id="2301602"/>
    <lineage>
        <taxon>Viruses</taxon>
        <taxon>Duplodnaviria</taxon>
        <taxon>Heunggongvirae</taxon>
        <taxon>Uroviricota</taxon>
        <taxon>Caudoviricetes</taxon>
        <taxon>Zierdtviridae</taxon>
        <taxon>Emilbogenvirinae</taxon>
        <taxon>Foxborovirus</taxon>
        <taxon>Foxborovirus foxboro</taxon>
    </lineage>
</organism>
<gene>
    <name evidence="1" type="primary">5</name>
    <name evidence="1" type="ORF">SEA_FOXBORO_5</name>
</gene>
<accession>A0A385UCJ6</accession>
<keyword evidence="2" id="KW-1185">Reference proteome</keyword>
<dbReference type="KEGG" id="vg:65115974"/>
<proteinExistence type="predicted"/>
<name>A0A385UCJ6_9CAUD</name>
<dbReference type="GeneID" id="65115974"/>
<evidence type="ECO:0000313" key="2">
    <source>
        <dbReference type="Proteomes" id="UP000267882"/>
    </source>
</evidence>